<gene>
    <name evidence="2" type="ORF">E0H50_41835</name>
</gene>
<comment type="caution">
    <text evidence="2">The sequence shown here is derived from an EMBL/GenBank/DDBJ whole genome shotgun (WGS) entry which is preliminary data.</text>
</comment>
<dbReference type="Pfam" id="PF12146">
    <property type="entry name" value="Hydrolase_4"/>
    <property type="match status" value="1"/>
</dbReference>
<dbReference type="GO" id="GO:0016787">
    <property type="term" value="F:hydrolase activity"/>
    <property type="evidence" value="ECO:0007669"/>
    <property type="project" value="UniProtKB-KW"/>
</dbReference>
<dbReference type="OrthoDB" id="2645723at2"/>
<evidence type="ECO:0000313" key="3">
    <source>
        <dbReference type="Proteomes" id="UP000292695"/>
    </source>
</evidence>
<dbReference type="Gene3D" id="3.40.50.1820">
    <property type="entry name" value="alpha/beta hydrolase"/>
    <property type="match status" value="1"/>
</dbReference>
<evidence type="ECO:0000259" key="1">
    <source>
        <dbReference type="Pfam" id="PF12146"/>
    </source>
</evidence>
<dbReference type="AlphaFoldDB" id="A0A4R0I0H2"/>
<dbReference type="InterPro" id="IPR022742">
    <property type="entry name" value="Hydrolase_4"/>
</dbReference>
<dbReference type="SUPFAM" id="SSF53474">
    <property type="entry name" value="alpha/beta-Hydrolases"/>
    <property type="match status" value="1"/>
</dbReference>
<evidence type="ECO:0000313" key="2">
    <source>
        <dbReference type="EMBL" id="TCC15505.1"/>
    </source>
</evidence>
<accession>A0A4R0I0H2</accession>
<proteinExistence type="predicted"/>
<feature type="domain" description="Serine aminopeptidase S33" evidence="1">
    <location>
        <begin position="24"/>
        <end position="187"/>
    </location>
</feature>
<protein>
    <submittedName>
        <fullName evidence="2">Alpha/beta hydrolase</fullName>
    </submittedName>
</protein>
<sequence>MLRGTRCCRGRLFSSCTGDQVRSSSGGRVAIECAAGHPDLVASLVLESTLGVPTSLDESLEVFEPRRGQVARDAAARYLGGDTSPSAARAWADHGLPLYAGASDGDIAARRARALINDEVQAHFRAGGCGPAEVTAALATAVTCPTLVLAGEDDPVSPAAAARRLPAIRTSTATQVEVLAGVGHGVFRQASQKSFDALRTFLRDIPGRATRRRWTPPGDHLGVAANVTEVLRHDTTGLFSGFLEG</sequence>
<keyword evidence="2" id="KW-0378">Hydrolase</keyword>
<dbReference type="Proteomes" id="UP000292695">
    <property type="component" value="Unassembled WGS sequence"/>
</dbReference>
<reference evidence="2 3" key="1">
    <citation type="submission" date="2019-02" db="EMBL/GenBank/DDBJ databases">
        <title>Kribbella capetownensis sp. nov. and Kribbella speibonae sp. nov., isolated from soil.</title>
        <authorList>
            <person name="Curtis S.M."/>
            <person name="Norton I."/>
            <person name="Everest G.J."/>
            <person name="Meyers P.R."/>
        </authorList>
    </citation>
    <scope>NUCLEOTIDE SEQUENCE [LARGE SCALE GENOMIC DNA]</scope>
    <source>
        <strain evidence="2 3">DSM 27082</strain>
    </source>
</reference>
<name>A0A4R0I0H2_9ACTN</name>
<organism evidence="2 3">
    <name type="scientific">Kribbella sindirgiensis</name>
    <dbReference type="NCBI Taxonomy" id="1124744"/>
    <lineage>
        <taxon>Bacteria</taxon>
        <taxon>Bacillati</taxon>
        <taxon>Actinomycetota</taxon>
        <taxon>Actinomycetes</taxon>
        <taxon>Propionibacteriales</taxon>
        <taxon>Kribbellaceae</taxon>
        <taxon>Kribbella</taxon>
    </lineage>
</organism>
<dbReference type="EMBL" id="SJKA01000033">
    <property type="protein sequence ID" value="TCC15505.1"/>
    <property type="molecule type" value="Genomic_DNA"/>
</dbReference>
<keyword evidence="3" id="KW-1185">Reference proteome</keyword>
<dbReference type="InterPro" id="IPR029058">
    <property type="entry name" value="AB_hydrolase_fold"/>
</dbReference>